<protein>
    <recommendedName>
        <fullName evidence="3">Reverse transcriptase zinc-binding domain-containing protein</fullName>
    </recommendedName>
</protein>
<evidence type="ECO:0000313" key="1">
    <source>
        <dbReference type="Proteomes" id="UP000813463"/>
    </source>
</evidence>
<dbReference type="GeneID" id="130469779"/>
<reference evidence="1" key="1">
    <citation type="journal article" date="2021" name="Nat. Commun.">
        <title>Genomic analyses provide insights into spinach domestication and the genetic basis of agronomic traits.</title>
        <authorList>
            <person name="Cai X."/>
            <person name="Sun X."/>
            <person name="Xu C."/>
            <person name="Sun H."/>
            <person name="Wang X."/>
            <person name="Ge C."/>
            <person name="Zhang Z."/>
            <person name="Wang Q."/>
            <person name="Fei Z."/>
            <person name="Jiao C."/>
            <person name="Wang Q."/>
        </authorList>
    </citation>
    <scope>NUCLEOTIDE SEQUENCE [LARGE SCALE GENOMIC DNA]</scope>
    <source>
        <strain evidence="1">cv. Varoflay</strain>
    </source>
</reference>
<name>A0ABM3RHY0_SPIOL</name>
<evidence type="ECO:0000313" key="2">
    <source>
        <dbReference type="RefSeq" id="XP_056695223.1"/>
    </source>
</evidence>
<dbReference type="RefSeq" id="XP_056695223.1">
    <property type="nucleotide sequence ID" value="XM_056839245.1"/>
</dbReference>
<organism evidence="1 2">
    <name type="scientific">Spinacia oleracea</name>
    <name type="common">Spinach</name>
    <dbReference type="NCBI Taxonomy" id="3562"/>
    <lineage>
        <taxon>Eukaryota</taxon>
        <taxon>Viridiplantae</taxon>
        <taxon>Streptophyta</taxon>
        <taxon>Embryophyta</taxon>
        <taxon>Tracheophyta</taxon>
        <taxon>Spermatophyta</taxon>
        <taxon>Magnoliopsida</taxon>
        <taxon>eudicotyledons</taxon>
        <taxon>Gunneridae</taxon>
        <taxon>Pentapetalae</taxon>
        <taxon>Caryophyllales</taxon>
        <taxon>Chenopodiaceae</taxon>
        <taxon>Chenopodioideae</taxon>
        <taxon>Anserineae</taxon>
        <taxon>Spinacia</taxon>
    </lineage>
</organism>
<proteinExistence type="predicted"/>
<keyword evidence="1" id="KW-1185">Reference proteome</keyword>
<sequence>MWNKATICKLLWNLAQKKDKNFFSAIKTFLSLPNGLSVLHNSSFSIRKVYSSMRGDVIKKVGAIFDQQCVLCNKEDETLCHLLFKFDFSTAIWSNILRWVGISRAPEDWATELQIFNTRFNSNSPLHQVYRMSLSITVHSIWRERNYRKFRKIKQNFQRLSTEIKMQICARSLMKKKLQRWCLNIVFVGTGC</sequence>
<dbReference type="Proteomes" id="UP000813463">
    <property type="component" value="Chromosome 3"/>
</dbReference>
<reference evidence="2" key="2">
    <citation type="submission" date="2025-08" db="UniProtKB">
        <authorList>
            <consortium name="RefSeq"/>
        </authorList>
    </citation>
    <scope>IDENTIFICATION</scope>
    <source>
        <tissue evidence="2">Leaf</tissue>
    </source>
</reference>
<evidence type="ECO:0008006" key="3">
    <source>
        <dbReference type="Google" id="ProtNLM"/>
    </source>
</evidence>
<accession>A0ABM3RHY0</accession>
<gene>
    <name evidence="2" type="primary">LOC130469779</name>
</gene>